<dbReference type="InterPro" id="IPR008928">
    <property type="entry name" value="6-hairpin_glycosidase_sf"/>
</dbReference>
<dbReference type="SUPFAM" id="SSF48208">
    <property type="entry name" value="Six-hairpin glycosidases"/>
    <property type="match status" value="1"/>
</dbReference>
<comment type="similarity">
    <text evidence="2">Belongs to the glycosyl hydrolase 88 family.</text>
</comment>
<dbReference type="PANTHER" id="PTHR36845:SF1">
    <property type="entry name" value="HYDROLASE, PUTATIVE (AFU_ORTHOLOGUE AFUA_7G05090)-RELATED"/>
    <property type="match status" value="1"/>
</dbReference>
<keyword evidence="1 3" id="KW-0378">Hydrolase</keyword>
<comment type="caution">
    <text evidence="3">The sequence shown here is derived from an EMBL/GenBank/DDBJ whole genome shotgun (WGS) entry which is preliminary data.</text>
</comment>
<name>A0A841TIK3_9BACL</name>
<accession>A0A841TIK3</accession>
<evidence type="ECO:0000256" key="2">
    <source>
        <dbReference type="ARBA" id="ARBA00038358"/>
    </source>
</evidence>
<dbReference type="InterPro" id="IPR052369">
    <property type="entry name" value="UG_Glycosaminoglycan_Hydrolase"/>
</dbReference>
<dbReference type="EMBL" id="JACJVN010000066">
    <property type="protein sequence ID" value="MBB6679050.1"/>
    <property type="molecule type" value="Genomic_DNA"/>
</dbReference>
<organism evidence="3 4">
    <name type="scientific">Cohnella lubricantis</name>
    <dbReference type="NCBI Taxonomy" id="2163172"/>
    <lineage>
        <taxon>Bacteria</taxon>
        <taxon>Bacillati</taxon>
        <taxon>Bacillota</taxon>
        <taxon>Bacilli</taxon>
        <taxon>Bacillales</taxon>
        <taxon>Paenibacillaceae</taxon>
        <taxon>Cohnella</taxon>
    </lineage>
</organism>
<evidence type="ECO:0000313" key="3">
    <source>
        <dbReference type="EMBL" id="MBB6679050.1"/>
    </source>
</evidence>
<gene>
    <name evidence="3" type="ORF">H4Q31_17305</name>
</gene>
<dbReference type="Proteomes" id="UP000574133">
    <property type="component" value="Unassembled WGS sequence"/>
</dbReference>
<sequence length="386" mass="43760">MRELKDVRDLSWVEEAWRQTSSKTLRVSERIGANFPHASQGGRYVLEDPGWWTAGFWPGLLWLVYNGSGDGGRGSERLRELAEQCEDKLDAVLHNYTRLDHDIGFMWTLTSVASYKLLGNLESRRRALQAANYLAGRFNVKGRFIRAWNPWSEGEDNAGIAIIDCAMNMALLFWASEESGDPRYRHMAEAHMDTVVERFVRSDGSVYHILRFDPETGEFIEGIGGQGYAPESAWSRGTAWAVYGLTLAYHHTGKRAYLDAAKRVAHFFLANLPEDHVPHWDFRLPPEVTAYRDSSAGACAACGLLLLAEKVDAHESALYRDAAVRMLESLYRNYGAWDDPNEEGLILHGTSHYPEGKNVDVPLIYGDYFFVEGLSRLRGNRTIFWE</sequence>
<dbReference type="Gene3D" id="1.50.10.10">
    <property type="match status" value="1"/>
</dbReference>
<dbReference type="GO" id="GO:0052757">
    <property type="term" value="F:chondroitin hydrolase activity"/>
    <property type="evidence" value="ECO:0007669"/>
    <property type="project" value="TreeGrafter"/>
</dbReference>
<evidence type="ECO:0000313" key="4">
    <source>
        <dbReference type="Proteomes" id="UP000574133"/>
    </source>
</evidence>
<proteinExistence type="inferred from homology"/>
<dbReference type="PANTHER" id="PTHR36845">
    <property type="entry name" value="HYDROLASE, PUTATIVE (AFU_ORTHOLOGUE AFUA_7G05090)-RELATED"/>
    <property type="match status" value="1"/>
</dbReference>
<evidence type="ECO:0000256" key="1">
    <source>
        <dbReference type="ARBA" id="ARBA00022801"/>
    </source>
</evidence>
<keyword evidence="4" id="KW-1185">Reference proteome</keyword>
<dbReference type="GO" id="GO:0000272">
    <property type="term" value="P:polysaccharide catabolic process"/>
    <property type="evidence" value="ECO:0007669"/>
    <property type="project" value="TreeGrafter"/>
</dbReference>
<dbReference type="AlphaFoldDB" id="A0A841TIK3"/>
<protein>
    <submittedName>
        <fullName evidence="3">Glycoside hydrolase family 88 protein</fullName>
    </submittedName>
</protein>
<dbReference type="InterPro" id="IPR012341">
    <property type="entry name" value="6hp_glycosidase-like_sf"/>
</dbReference>
<reference evidence="3 4" key="1">
    <citation type="submission" date="2020-08" db="EMBL/GenBank/DDBJ databases">
        <title>Cohnella phylogeny.</title>
        <authorList>
            <person name="Dunlap C."/>
        </authorList>
    </citation>
    <scope>NUCLEOTIDE SEQUENCE [LARGE SCALE GENOMIC DNA]</scope>
    <source>
        <strain evidence="3 4">DSM 103658</strain>
    </source>
</reference>